<evidence type="ECO:0000313" key="16">
    <source>
        <dbReference type="Proteomes" id="UP000002428"/>
    </source>
</evidence>
<dbReference type="eggNOG" id="KOG1721">
    <property type="taxonomic scope" value="Eukaryota"/>
</dbReference>
<evidence type="ECO:0000256" key="10">
    <source>
        <dbReference type="ARBA" id="ARBA00040434"/>
    </source>
</evidence>
<dbReference type="InterPro" id="IPR013087">
    <property type="entry name" value="Znf_C2H2_type"/>
</dbReference>
<keyword evidence="5" id="KW-0862">Zinc</keyword>
<evidence type="ECO:0000256" key="3">
    <source>
        <dbReference type="ARBA" id="ARBA00022737"/>
    </source>
</evidence>
<dbReference type="InterPro" id="IPR050329">
    <property type="entry name" value="GLI_C2H2-zinc-finger"/>
</dbReference>
<keyword evidence="9" id="KW-0539">Nucleus</keyword>
<feature type="region of interest" description="Disordered" evidence="12">
    <location>
        <begin position="373"/>
        <end position="394"/>
    </location>
</feature>
<dbReference type="PROSITE" id="PS50157">
    <property type="entry name" value="ZINC_FINGER_C2H2_2"/>
    <property type="match status" value="6"/>
</dbReference>
<evidence type="ECO:0000256" key="1">
    <source>
        <dbReference type="ARBA" id="ARBA00004123"/>
    </source>
</evidence>
<dbReference type="GO" id="GO:0005634">
    <property type="term" value="C:nucleus"/>
    <property type="evidence" value="ECO:0007669"/>
    <property type="project" value="UniProtKB-SubCell"/>
</dbReference>
<keyword evidence="3" id="KW-0677">Repeat</keyword>
<evidence type="ECO:0000256" key="11">
    <source>
        <dbReference type="PROSITE-ProRule" id="PRU00042"/>
    </source>
</evidence>
<evidence type="ECO:0000256" key="6">
    <source>
        <dbReference type="ARBA" id="ARBA00023015"/>
    </source>
</evidence>
<evidence type="ECO:0000256" key="7">
    <source>
        <dbReference type="ARBA" id="ARBA00023125"/>
    </source>
</evidence>
<evidence type="ECO:0000256" key="2">
    <source>
        <dbReference type="ARBA" id="ARBA00022723"/>
    </source>
</evidence>
<evidence type="ECO:0000256" key="12">
    <source>
        <dbReference type="SAM" id="MobiDB-lite"/>
    </source>
</evidence>
<feature type="domain" description="C2H2-type" evidence="13">
    <location>
        <begin position="121"/>
        <end position="146"/>
    </location>
</feature>
<sequence length="394" mass="45716">MEANDVFDSQVPLSRSSSVGSMSSVASGSSVRSKTYLCEYDNCDKAFTRPSLLTEHQNTVHLGRKPWKCNQCESSFTKKIHLERHLYTHTDERPFYCSFCGKGLITRQQLKRHEVTHTKSFNCEYEGCNESFYKHPQLRAHILAVHLQSLKCHECNKSFQRPYRLKNHIAKHHNPDVVNAYQCTFSVCSKSFKTWSALRLHVKNDHPKLKCPICSKPCVGEDGLNMHMKIHDENLVSRNWKCHICNDQSFAKKLELLDHYSNSHSEEIPAYLLEQKVVPYVETNVTGKTECEKSPTKKYVKATDMLAIRTETNLNRFFDGGKDAMTLLLNTVGRKFRCPYSKCYRSFKTEEKYNIHIEKHRIHEQKLKELETSGQLQMADIEPDRQSTALEKEE</sequence>
<keyword evidence="8" id="KW-0804">Transcription</keyword>
<evidence type="ECO:0000256" key="8">
    <source>
        <dbReference type="ARBA" id="ARBA00023163"/>
    </source>
</evidence>
<dbReference type="PROSITE" id="PS00028">
    <property type="entry name" value="ZINC_FINGER_C2H2_1"/>
    <property type="match status" value="8"/>
</dbReference>
<gene>
    <name evidence="14 15" type="ordered locus">CAGL0G10021g</name>
</gene>
<feature type="domain" description="C2H2-type" evidence="13">
    <location>
        <begin position="95"/>
        <end position="122"/>
    </location>
</feature>
<dbReference type="GO" id="GO:0000981">
    <property type="term" value="F:DNA-binding transcription factor activity, RNA polymerase II-specific"/>
    <property type="evidence" value="ECO:0007669"/>
    <property type="project" value="TreeGrafter"/>
</dbReference>
<dbReference type="GO" id="GO:0045944">
    <property type="term" value="P:positive regulation of transcription by RNA polymerase II"/>
    <property type="evidence" value="ECO:0007669"/>
    <property type="project" value="UniProtKB-ARBA"/>
</dbReference>
<keyword evidence="16" id="KW-1185">Reference proteome</keyword>
<feature type="compositionally biased region" description="Low complexity" evidence="12">
    <location>
        <begin position="14"/>
        <end position="26"/>
    </location>
</feature>
<proteinExistence type="predicted"/>
<evidence type="ECO:0000256" key="4">
    <source>
        <dbReference type="ARBA" id="ARBA00022771"/>
    </source>
</evidence>
<feature type="region of interest" description="Disordered" evidence="12">
    <location>
        <begin position="1"/>
        <end position="26"/>
    </location>
</feature>
<dbReference type="Proteomes" id="UP000002428">
    <property type="component" value="Chromosome G"/>
</dbReference>
<evidence type="ECO:0000313" key="15">
    <source>
        <dbReference type="EMBL" id="CAG59723.1"/>
    </source>
</evidence>
<accession>Q6FSJ8</accession>
<dbReference type="InterPro" id="IPR036236">
    <property type="entry name" value="Znf_C2H2_sf"/>
</dbReference>
<keyword evidence="2" id="KW-0479">Metal-binding</keyword>
<dbReference type="Pfam" id="PF00096">
    <property type="entry name" value="zf-C2H2"/>
    <property type="match status" value="5"/>
</dbReference>
<evidence type="ECO:0000313" key="14">
    <source>
        <dbReference type="CGD" id="CAL0129918"/>
    </source>
</evidence>
<protein>
    <recommendedName>
        <fullName evidence="10">Transcription factor IIIA</fullName>
    </recommendedName>
</protein>
<dbReference type="KEGG" id="cgr:2888157"/>
<feature type="domain" description="C2H2-type" evidence="13">
    <location>
        <begin position="150"/>
        <end position="177"/>
    </location>
</feature>
<evidence type="ECO:0000256" key="9">
    <source>
        <dbReference type="ARBA" id="ARBA00023242"/>
    </source>
</evidence>
<dbReference type="PANTHER" id="PTHR19818">
    <property type="entry name" value="ZINC FINGER PROTEIN ZIC AND GLI"/>
    <property type="match status" value="1"/>
</dbReference>
<reference evidence="15 16" key="1">
    <citation type="journal article" date="2004" name="Nature">
        <title>Genome evolution in yeasts.</title>
        <authorList>
            <consortium name="Genolevures"/>
            <person name="Dujon B."/>
            <person name="Sherman D."/>
            <person name="Fischer G."/>
            <person name="Durrens P."/>
            <person name="Casaregola S."/>
            <person name="Lafontaine I."/>
            <person name="de Montigny J."/>
            <person name="Marck C."/>
            <person name="Neuveglise C."/>
            <person name="Talla E."/>
            <person name="Goffard N."/>
            <person name="Frangeul L."/>
            <person name="Aigle M."/>
            <person name="Anthouard V."/>
            <person name="Babour A."/>
            <person name="Barbe V."/>
            <person name="Barnay S."/>
            <person name="Blanchin S."/>
            <person name="Beckerich J.M."/>
            <person name="Beyne E."/>
            <person name="Bleykasten C."/>
            <person name="Boisrame A."/>
            <person name="Boyer J."/>
            <person name="Cattolico L."/>
            <person name="Confanioleri F."/>
            <person name="de Daruvar A."/>
            <person name="Despons L."/>
            <person name="Fabre E."/>
            <person name="Fairhead C."/>
            <person name="Ferry-Dumazet H."/>
            <person name="Groppi A."/>
            <person name="Hantraye F."/>
            <person name="Hennequin C."/>
            <person name="Jauniaux N."/>
            <person name="Joyet P."/>
            <person name="Kachouri R."/>
            <person name="Kerrest A."/>
            <person name="Koszul R."/>
            <person name="Lemaire M."/>
            <person name="Lesur I."/>
            <person name="Ma L."/>
            <person name="Muller H."/>
            <person name="Nicaud J.M."/>
            <person name="Nikolski M."/>
            <person name="Oztas S."/>
            <person name="Ozier-Kalogeropoulos O."/>
            <person name="Pellenz S."/>
            <person name="Potier S."/>
            <person name="Richard G.F."/>
            <person name="Straub M.L."/>
            <person name="Suleau A."/>
            <person name="Swennene D."/>
            <person name="Tekaia F."/>
            <person name="Wesolowski-Louvel M."/>
            <person name="Westhof E."/>
            <person name="Wirth B."/>
            <person name="Zeniou-Meyer M."/>
            <person name="Zivanovic I."/>
            <person name="Bolotin-Fukuhara M."/>
            <person name="Thierry A."/>
            <person name="Bouchier C."/>
            <person name="Caudron B."/>
            <person name="Scarpelli C."/>
            <person name="Gaillardin C."/>
            <person name="Weissenbach J."/>
            <person name="Wincker P."/>
            <person name="Souciet J.L."/>
        </authorList>
    </citation>
    <scope>NUCLEOTIDE SEQUENCE [LARGE SCALE GENOMIC DNA]</scope>
    <source>
        <strain evidence="16">ATCC 2001 / BCRC 20586 / JCM 3761 / NBRC 0622 / NRRL Y-65 / CBS 138</strain>
    </source>
</reference>
<dbReference type="FunFam" id="3.30.160.60:FF:002391">
    <property type="entry name" value="Transcription factor IIIA"/>
    <property type="match status" value="1"/>
</dbReference>
<dbReference type="SUPFAM" id="SSF57667">
    <property type="entry name" value="beta-beta-alpha zinc fingers"/>
    <property type="match status" value="4"/>
</dbReference>
<dbReference type="HOGENOM" id="CLU_044102_0_0_1"/>
<dbReference type="Gene3D" id="3.30.160.60">
    <property type="entry name" value="Classic Zinc Finger"/>
    <property type="match status" value="5"/>
</dbReference>
<dbReference type="InParanoid" id="Q6FSJ8"/>
<evidence type="ECO:0000259" key="13">
    <source>
        <dbReference type="PROSITE" id="PS50157"/>
    </source>
</evidence>
<organism evidence="15 16">
    <name type="scientific">Candida glabrata (strain ATCC 2001 / BCRC 20586 / JCM 3761 / NBRC 0622 / NRRL Y-65 / CBS 138)</name>
    <name type="common">Yeast</name>
    <name type="synonym">Nakaseomyces glabratus</name>
    <dbReference type="NCBI Taxonomy" id="284593"/>
    <lineage>
        <taxon>Eukaryota</taxon>
        <taxon>Fungi</taxon>
        <taxon>Dikarya</taxon>
        <taxon>Ascomycota</taxon>
        <taxon>Saccharomycotina</taxon>
        <taxon>Saccharomycetes</taxon>
        <taxon>Saccharomycetales</taxon>
        <taxon>Saccharomycetaceae</taxon>
        <taxon>Nakaseomyces</taxon>
    </lineage>
</organism>
<dbReference type="GO" id="GO:0008270">
    <property type="term" value="F:zinc ion binding"/>
    <property type="evidence" value="ECO:0007669"/>
    <property type="project" value="UniProtKB-KW"/>
</dbReference>
<name>Q6FSJ8_CANGA</name>
<dbReference type="SMART" id="SM00355">
    <property type="entry name" value="ZnF_C2H2"/>
    <property type="match status" value="9"/>
</dbReference>
<dbReference type="VEuPathDB" id="FungiDB:CAGL0G10021g"/>
<dbReference type="Pfam" id="PF13894">
    <property type="entry name" value="zf-C2H2_4"/>
    <property type="match status" value="1"/>
</dbReference>
<dbReference type="EMBL" id="CR380953">
    <property type="protein sequence ID" value="CAG59723.1"/>
    <property type="molecule type" value="Genomic_DNA"/>
</dbReference>
<dbReference type="FunCoup" id="Q6FSJ8">
    <property type="interactions" value="50"/>
</dbReference>
<feature type="domain" description="C2H2-type" evidence="13">
    <location>
        <begin position="36"/>
        <end position="66"/>
    </location>
</feature>
<keyword evidence="4 11" id="KW-0863">Zinc-finger</keyword>
<keyword evidence="6" id="KW-0805">Transcription regulation</keyword>
<dbReference type="AlphaFoldDB" id="Q6FSJ8"/>
<dbReference type="STRING" id="284593.Q6FSJ8"/>
<dbReference type="FunFam" id="3.30.160.60:FF:002343">
    <property type="entry name" value="Zinc finger protein 33A"/>
    <property type="match status" value="1"/>
</dbReference>
<dbReference type="PANTHER" id="PTHR19818:SF139">
    <property type="entry name" value="PAIR-RULE PROTEIN ODD-PAIRED"/>
    <property type="match status" value="1"/>
</dbReference>
<feature type="domain" description="C2H2-type" evidence="13">
    <location>
        <begin position="181"/>
        <end position="211"/>
    </location>
</feature>
<evidence type="ECO:0000256" key="5">
    <source>
        <dbReference type="ARBA" id="ARBA00022833"/>
    </source>
</evidence>
<keyword evidence="7" id="KW-0238">DNA-binding</keyword>
<feature type="domain" description="C2H2-type" evidence="13">
    <location>
        <begin position="67"/>
        <end position="94"/>
    </location>
</feature>
<comment type="subcellular location">
    <subcellularLocation>
        <location evidence="1">Nucleus</location>
    </subcellularLocation>
</comment>
<dbReference type="CGD" id="CAL0129918">
    <property type="gene designation" value="CAGL0G10021g"/>
</dbReference>
<dbReference type="GO" id="GO:0000978">
    <property type="term" value="F:RNA polymerase II cis-regulatory region sequence-specific DNA binding"/>
    <property type="evidence" value="ECO:0007669"/>
    <property type="project" value="TreeGrafter"/>
</dbReference>